<gene>
    <name evidence="7" type="ORF">NE237_020238</name>
</gene>
<name>A0A9Q0H696_9MAGN</name>
<dbReference type="CDD" id="cd00371">
    <property type="entry name" value="HMA"/>
    <property type="match status" value="1"/>
</dbReference>
<dbReference type="GO" id="GO:0046872">
    <property type="term" value="F:metal ion binding"/>
    <property type="evidence" value="ECO:0007669"/>
    <property type="project" value="UniProtKB-KW"/>
</dbReference>
<evidence type="ECO:0000313" key="8">
    <source>
        <dbReference type="Proteomes" id="UP001141806"/>
    </source>
</evidence>
<dbReference type="Proteomes" id="UP001141806">
    <property type="component" value="Unassembled WGS sequence"/>
</dbReference>
<dbReference type="PANTHER" id="PTHR45868:SF19">
    <property type="entry name" value="HEAVY METAL-ASSOCIATED ISOPRENYLATED PLANT PROTEIN 37"/>
    <property type="match status" value="1"/>
</dbReference>
<accession>A0A9Q0H696</accession>
<keyword evidence="3" id="KW-0449">Lipoprotein</keyword>
<feature type="region of interest" description="Disordered" evidence="5">
    <location>
        <begin position="368"/>
        <end position="393"/>
    </location>
</feature>
<evidence type="ECO:0000256" key="3">
    <source>
        <dbReference type="ARBA" id="ARBA00023289"/>
    </source>
</evidence>
<dbReference type="InterPro" id="IPR036163">
    <property type="entry name" value="HMA_dom_sf"/>
</dbReference>
<dbReference type="FunFam" id="3.30.70.100:FF:000008">
    <property type="entry name" value="Copper transport protein ATOX1"/>
    <property type="match status" value="1"/>
</dbReference>
<dbReference type="SUPFAM" id="SSF55008">
    <property type="entry name" value="HMA, heavy metal-associated domain"/>
    <property type="match status" value="1"/>
</dbReference>
<evidence type="ECO:0000256" key="5">
    <source>
        <dbReference type="SAM" id="MobiDB-lite"/>
    </source>
</evidence>
<evidence type="ECO:0000256" key="1">
    <source>
        <dbReference type="ARBA" id="ARBA00022481"/>
    </source>
</evidence>
<dbReference type="InterPro" id="IPR006121">
    <property type="entry name" value="HMA_dom"/>
</dbReference>
<comment type="caution">
    <text evidence="7">The sequence shown here is derived from an EMBL/GenBank/DDBJ whole genome shotgun (WGS) entry which is preliminary data.</text>
</comment>
<keyword evidence="8" id="KW-1185">Reference proteome</keyword>
<dbReference type="EMBL" id="JAMYWD010000009">
    <property type="protein sequence ID" value="KAJ4960328.1"/>
    <property type="molecule type" value="Genomic_DNA"/>
</dbReference>
<dbReference type="OrthoDB" id="689350at2759"/>
<evidence type="ECO:0000256" key="4">
    <source>
        <dbReference type="ARBA" id="ARBA00024045"/>
    </source>
</evidence>
<reference evidence="7" key="1">
    <citation type="journal article" date="2023" name="Plant J.">
        <title>The genome of the king protea, Protea cynaroides.</title>
        <authorList>
            <person name="Chang J."/>
            <person name="Duong T.A."/>
            <person name="Schoeman C."/>
            <person name="Ma X."/>
            <person name="Roodt D."/>
            <person name="Barker N."/>
            <person name="Li Z."/>
            <person name="Van de Peer Y."/>
            <person name="Mizrachi E."/>
        </authorList>
    </citation>
    <scope>NUCLEOTIDE SEQUENCE</scope>
    <source>
        <tissue evidence="7">Young leaves</tissue>
    </source>
</reference>
<organism evidence="7 8">
    <name type="scientific">Protea cynaroides</name>
    <dbReference type="NCBI Taxonomy" id="273540"/>
    <lineage>
        <taxon>Eukaryota</taxon>
        <taxon>Viridiplantae</taxon>
        <taxon>Streptophyta</taxon>
        <taxon>Embryophyta</taxon>
        <taxon>Tracheophyta</taxon>
        <taxon>Spermatophyta</taxon>
        <taxon>Magnoliopsida</taxon>
        <taxon>Proteales</taxon>
        <taxon>Proteaceae</taxon>
        <taxon>Protea</taxon>
    </lineage>
</organism>
<evidence type="ECO:0000256" key="2">
    <source>
        <dbReference type="ARBA" id="ARBA00022723"/>
    </source>
</evidence>
<feature type="domain" description="HMA" evidence="6">
    <location>
        <begin position="12"/>
        <end position="75"/>
    </location>
</feature>
<keyword evidence="2" id="KW-0479">Metal-binding</keyword>
<proteinExistence type="inferred from homology"/>
<dbReference type="AlphaFoldDB" id="A0A9Q0H696"/>
<evidence type="ECO:0000259" key="6">
    <source>
        <dbReference type="PROSITE" id="PS50846"/>
    </source>
</evidence>
<sequence>MTKDEDFKLLKIQTCVLKVNIHCDGCRQKVKKLLQRIEGVFTVNIDAEQQKVTVSGSVDPATLIKKLVRAGKHAEIWSAKSNHNQKQQQANCIKDDKNGKDQKQGLMQGLKAFTTQHKYPTFSSEEDEFDCDDDDDEDDFEEGLRLLQEKANHLGLLGQQANMVANAKKNGVGPPNNGKMNNVLNGQAGKKGSGNGGNPNQNMGMKCGMDQKNMAAAKMNNAHLGAAGHMNAGEAKKGNDINAMLAGLQHHGHGAGVGLGGNGLGFQAQMNNGFQGSSAGFPAGGYAAGGHHPPTMMNNMQQGYQFSQPSSVMNLPNRNNINMMMNEARYMQPQMMYNRAPSVPLTTGYYYNNYSPYPYPYPYPYPGPQQENSGAPSSTNMFSDENPNSCVVM</sequence>
<dbReference type="PROSITE" id="PS50846">
    <property type="entry name" value="HMA_2"/>
    <property type="match status" value="1"/>
</dbReference>
<keyword evidence="3" id="KW-0636">Prenylation</keyword>
<protein>
    <recommendedName>
        <fullName evidence="6">HMA domain-containing protein</fullName>
    </recommendedName>
</protein>
<dbReference type="Gene3D" id="3.30.70.100">
    <property type="match status" value="1"/>
</dbReference>
<feature type="compositionally biased region" description="Polar residues" evidence="5">
    <location>
        <begin position="369"/>
        <end position="393"/>
    </location>
</feature>
<comment type="similarity">
    <text evidence="4">Belongs to the HIPP family.</text>
</comment>
<evidence type="ECO:0000313" key="7">
    <source>
        <dbReference type="EMBL" id="KAJ4960328.1"/>
    </source>
</evidence>
<dbReference type="PANTHER" id="PTHR45868">
    <property type="entry name" value="HEAVY METAL-ASSOCIATED ISOPRENYLATED PLANT PROTEIN 33-RELATED"/>
    <property type="match status" value="1"/>
</dbReference>
<keyword evidence="1" id="KW-0488">Methylation</keyword>
<dbReference type="Pfam" id="PF00403">
    <property type="entry name" value="HMA"/>
    <property type="match status" value="1"/>
</dbReference>